<name>A0A6V8MPE7_9BACT</name>
<evidence type="ECO:0000313" key="2">
    <source>
        <dbReference type="Proteomes" id="UP000556026"/>
    </source>
</evidence>
<dbReference type="Proteomes" id="UP000556026">
    <property type="component" value="Unassembled WGS sequence"/>
</dbReference>
<keyword evidence="2" id="KW-1185">Reference proteome</keyword>
<reference evidence="2" key="1">
    <citation type="submission" date="2020-06" db="EMBL/GenBank/DDBJ databases">
        <title>Draft genomic sequence of Geomonas sp. Red330.</title>
        <authorList>
            <person name="Itoh H."/>
            <person name="Zhenxing X."/>
            <person name="Ushijima N."/>
            <person name="Masuda Y."/>
            <person name="Shiratori Y."/>
            <person name="Senoo K."/>
        </authorList>
    </citation>
    <scope>NUCLEOTIDE SEQUENCE [LARGE SCALE GENOMIC DNA]</scope>
    <source>
        <strain evidence="2">Red330</strain>
    </source>
</reference>
<protein>
    <recommendedName>
        <fullName evidence="3">EXLDI protein</fullName>
    </recommendedName>
</protein>
<evidence type="ECO:0000313" key="1">
    <source>
        <dbReference type="EMBL" id="GFO61936.1"/>
    </source>
</evidence>
<comment type="caution">
    <text evidence="1">The sequence shown here is derived from an EMBL/GenBank/DDBJ whole genome shotgun (WGS) entry which is preliminary data.</text>
</comment>
<sequence>MPKKTFYLSEDDLAIYEKAKGIAGDSVSSVIMQGLKDYVVKWEMSEFDYNTVQLFEGSEVHPDDVRQGQYFKFVGKLLAEDYREELGVLTINYQLYATRKGKYLLYTALDDEQKGVKTYSKVIKDDVAGLRELNLPPELLAKADKNMPDLFVEVLDI</sequence>
<evidence type="ECO:0008006" key="3">
    <source>
        <dbReference type="Google" id="ProtNLM"/>
    </source>
</evidence>
<gene>
    <name evidence="1" type="ORF">GMST_42610</name>
</gene>
<organism evidence="1 2">
    <name type="scientific">Geomonas silvestris</name>
    <dbReference type="NCBI Taxonomy" id="2740184"/>
    <lineage>
        <taxon>Bacteria</taxon>
        <taxon>Pseudomonadati</taxon>
        <taxon>Thermodesulfobacteriota</taxon>
        <taxon>Desulfuromonadia</taxon>
        <taxon>Geobacterales</taxon>
        <taxon>Geobacteraceae</taxon>
        <taxon>Geomonas</taxon>
    </lineage>
</organism>
<proteinExistence type="predicted"/>
<accession>A0A6V8MPE7</accession>
<dbReference type="AlphaFoldDB" id="A0A6V8MPE7"/>
<dbReference type="EMBL" id="BLXX01000023">
    <property type="protein sequence ID" value="GFO61936.1"/>
    <property type="molecule type" value="Genomic_DNA"/>
</dbReference>
<dbReference type="RefSeq" id="WP_183356722.1">
    <property type="nucleotide sequence ID" value="NZ_BLXX01000023.1"/>
</dbReference>